<reference evidence="2 3" key="1">
    <citation type="journal article" date="2019" name="Gigascience">
        <title>Whole-genome sequence of the oriental lung fluke Paragonimus westermani.</title>
        <authorList>
            <person name="Oey H."/>
            <person name="Zakrzewski M."/>
            <person name="Narain K."/>
            <person name="Devi K.R."/>
            <person name="Agatsuma T."/>
            <person name="Nawaratna S."/>
            <person name="Gobert G.N."/>
            <person name="Jones M.K."/>
            <person name="Ragan M.A."/>
            <person name="McManus D.P."/>
            <person name="Krause L."/>
        </authorList>
    </citation>
    <scope>NUCLEOTIDE SEQUENCE [LARGE SCALE GENOMIC DNA]</scope>
    <source>
        <strain evidence="2 3">IND2009</strain>
    </source>
</reference>
<evidence type="ECO:0000259" key="1">
    <source>
        <dbReference type="PROSITE" id="PS50878"/>
    </source>
</evidence>
<proteinExistence type="predicted"/>
<sequence>ISEAFDSVPHDTILRLARKRELPSPLVRYLTRLYRDSPTIWDDVSVKCRRGVRQGDPLSPALFIMATNEVLSYAQPELRFTVNGRCTGELAYADDLVLFANSQTEMADKLEGLDNGLRLTGMELNNSKCRTITILKDGKRKHWILFS</sequence>
<comment type="caution">
    <text evidence="2">The sequence shown here is derived from an EMBL/GenBank/DDBJ whole genome shotgun (WGS) entry which is preliminary data.</text>
</comment>
<dbReference type="EMBL" id="QNGE01005622">
    <property type="protein sequence ID" value="KAA3671923.1"/>
    <property type="molecule type" value="Genomic_DNA"/>
</dbReference>
<dbReference type="PROSITE" id="PS50878">
    <property type="entry name" value="RT_POL"/>
    <property type="match status" value="1"/>
</dbReference>
<dbReference type="InterPro" id="IPR000477">
    <property type="entry name" value="RT_dom"/>
</dbReference>
<evidence type="ECO:0000313" key="2">
    <source>
        <dbReference type="EMBL" id="KAA3671923.1"/>
    </source>
</evidence>
<dbReference type="PANTHER" id="PTHR47027">
    <property type="entry name" value="REVERSE TRANSCRIPTASE DOMAIN-CONTAINING PROTEIN"/>
    <property type="match status" value="1"/>
</dbReference>
<feature type="non-terminal residue" evidence="2">
    <location>
        <position position="1"/>
    </location>
</feature>
<name>A0A5J4N8X1_9TREM</name>
<dbReference type="Pfam" id="PF00078">
    <property type="entry name" value="RVT_1"/>
    <property type="match status" value="1"/>
</dbReference>
<accession>A0A5J4N8X1</accession>
<dbReference type="PANTHER" id="PTHR47027:SF20">
    <property type="entry name" value="REVERSE TRANSCRIPTASE-LIKE PROTEIN WITH RNA-DIRECTED DNA POLYMERASE DOMAIN"/>
    <property type="match status" value="1"/>
</dbReference>
<gene>
    <name evidence="2" type="ORF">DEA37_0003949</name>
</gene>
<feature type="domain" description="Reverse transcriptase" evidence="1">
    <location>
        <begin position="1"/>
        <end position="147"/>
    </location>
</feature>
<organism evidence="2 3">
    <name type="scientific">Paragonimus westermani</name>
    <dbReference type="NCBI Taxonomy" id="34504"/>
    <lineage>
        <taxon>Eukaryota</taxon>
        <taxon>Metazoa</taxon>
        <taxon>Spiralia</taxon>
        <taxon>Lophotrochozoa</taxon>
        <taxon>Platyhelminthes</taxon>
        <taxon>Trematoda</taxon>
        <taxon>Digenea</taxon>
        <taxon>Plagiorchiida</taxon>
        <taxon>Troglotremata</taxon>
        <taxon>Troglotrematidae</taxon>
        <taxon>Paragonimus</taxon>
    </lineage>
</organism>
<dbReference type="SUPFAM" id="SSF56672">
    <property type="entry name" value="DNA/RNA polymerases"/>
    <property type="match status" value="1"/>
</dbReference>
<keyword evidence="3" id="KW-1185">Reference proteome</keyword>
<dbReference type="Proteomes" id="UP000324629">
    <property type="component" value="Unassembled WGS sequence"/>
</dbReference>
<dbReference type="InterPro" id="IPR043128">
    <property type="entry name" value="Rev_trsase/Diguanyl_cyclase"/>
</dbReference>
<dbReference type="InterPro" id="IPR043502">
    <property type="entry name" value="DNA/RNA_pol_sf"/>
</dbReference>
<dbReference type="AlphaFoldDB" id="A0A5J4N8X1"/>
<dbReference type="Gene3D" id="3.30.70.270">
    <property type="match status" value="1"/>
</dbReference>
<evidence type="ECO:0000313" key="3">
    <source>
        <dbReference type="Proteomes" id="UP000324629"/>
    </source>
</evidence>
<protein>
    <recommendedName>
        <fullName evidence="1">Reverse transcriptase domain-containing protein</fullName>
    </recommendedName>
</protein>